<feature type="domain" description="MobA/VirD2-like nuclease" evidence="2">
    <location>
        <begin position="68"/>
        <end position="166"/>
    </location>
</feature>
<feature type="region of interest" description="Disordered" evidence="1">
    <location>
        <begin position="582"/>
        <end position="626"/>
    </location>
</feature>
<evidence type="ECO:0000259" key="2">
    <source>
        <dbReference type="Pfam" id="PF03432"/>
    </source>
</evidence>
<dbReference type="Pfam" id="PF03432">
    <property type="entry name" value="Relaxase"/>
    <property type="match status" value="1"/>
</dbReference>
<name>A0ABP9H112_9ACTN</name>
<accession>A0ABP9H112</accession>
<evidence type="ECO:0000313" key="3">
    <source>
        <dbReference type="EMBL" id="GAA4952443.1"/>
    </source>
</evidence>
<dbReference type="Proteomes" id="UP001500466">
    <property type="component" value="Unassembled WGS sequence"/>
</dbReference>
<dbReference type="EMBL" id="BAABHS010000003">
    <property type="protein sequence ID" value="GAA4952443.1"/>
    <property type="molecule type" value="Genomic_DNA"/>
</dbReference>
<organism evidence="3 4">
    <name type="scientific">Yinghuangia aomiensis</name>
    <dbReference type="NCBI Taxonomy" id="676205"/>
    <lineage>
        <taxon>Bacteria</taxon>
        <taxon>Bacillati</taxon>
        <taxon>Actinomycetota</taxon>
        <taxon>Actinomycetes</taxon>
        <taxon>Kitasatosporales</taxon>
        <taxon>Streptomycetaceae</taxon>
        <taxon>Yinghuangia</taxon>
    </lineage>
</organism>
<evidence type="ECO:0000313" key="4">
    <source>
        <dbReference type="Proteomes" id="UP001500466"/>
    </source>
</evidence>
<gene>
    <name evidence="3" type="ORF">GCM10023205_12030</name>
</gene>
<feature type="compositionally biased region" description="Low complexity" evidence="1">
    <location>
        <begin position="600"/>
        <end position="611"/>
    </location>
</feature>
<evidence type="ECO:0000256" key="1">
    <source>
        <dbReference type="SAM" id="MobiDB-lite"/>
    </source>
</evidence>
<sequence length="626" mass="68085">MRPQVHQQRNRTIGLLSYLYGPGRRGEHADPHLVASWDGFAPDPGRDPNATLKELADLLDLPVRRAGDKAPSKHVWHMSVRLAPEDRALTETEWGEVARRLMRATGIDPGPDSEEPFCRWVAVRHDDNHIHFAATLARSDGEAYHPFHEGKAAQKEARRIERDLGLRRLDKRDRTAARPPSKAEQFKAERTGRLPRKRLQTLVRTAAAYAADPDDFLTLLGHVGVLARPNRDTNGTIRGCAFALADDRNAAGEPVWFGGRTLAPDLSWPNLHAQLTSVGTAEPLAGDDSTGSTGTSSSTDQRWPDLAATDPWDCASAHLDRIAALLNDPTRAENHKADQDARGTRASRATATCDAALPDEVAAAHRAAVGQLLSVLPGALHGHPMPLQTRQDLRDAADAFAHAARTTGRTAHAHSHAARQTFRALTDTLLTNRTNGAEVVGDLIATALLAVIAVTRWHQANKHEAQARAAAQAAAHLRAAYRVTAPKPLQQLTAEHTPDPRLATLYAQVTHRILATRTDQATTSAILSDPAMAALTAAIHRGTNNNHNPLVLVDQAVTSRELATADNPAEVLTWRIHRLARTTPATARRGNNPDGRRTGKPTTTTRTGTRRPTPPPTANPNTRRTR</sequence>
<protein>
    <submittedName>
        <fullName evidence="3">Relaxase/mobilization nuclease domain-containing protein</fullName>
    </submittedName>
</protein>
<proteinExistence type="predicted"/>
<reference evidence="4" key="1">
    <citation type="journal article" date="2019" name="Int. J. Syst. Evol. Microbiol.">
        <title>The Global Catalogue of Microorganisms (GCM) 10K type strain sequencing project: providing services to taxonomists for standard genome sequencing and annotation.</title>
        <authorList>
            <consortium name="The Broad Institute Genomics Platform"/>
            <consortium name="The Broad Institute Genome Sequencing Center for Infectious Disease"/>
            <person name="Wu L."/>
            <person name="Ma J."/>
        </authorList>
    </citation>
    <scope>NUCLEOTIDE SEQUENCE [LARGE SCALE GENOMIC DNA]</scope>
    <source>
        <strain evidence="4">JCM 17986</strain>
    </source>
</reference>
<feature type="region of interest" description="Disordered" evidence="1">
    <location>
        <begin position="168"/>
        <end position="193"/>
    </location>
</feature>
<dbReference type="InterPro" id="IPR005094">
    <property type="entry name" value="Endonuclease_MobA/VirD2"/>
</dbReference>
<keyword evidence="4" id="KW-1185">Reference proteome</keyword>
<feature type="region of interest" description="Disordered" evidence="1">
    <location>
        <begin position="281"/>
        <end position="307"/>
    </location>
</feature>
<feature type="compositionally biased region" description="Low complexity" evidence="1">
    <location>
        <begin position="286"/>
        <end position="300"/>
    </location>
</feature>
<comment type="caution">
    <text evidence="3">The sequence shown here is derived from an EMBL/GenBank/DDBJ whole genome shotgun (WGS) entry which is preliminary data.</text>
</comment>